<reference evidence="1 2" key="1">
    <citation type="journal article" date="2006" name="Int. J. Syst. Evol. Microbiol.">
        <title>Chryseobacterium hispanicum sp. nov., isolated from the drinking water distribution system of Sevilla, Spain.</title>
        <authorList>
            <person name="Gallego V."/>
            <person name="Garcia M.T."/>
            <person name="Ventosa A."/>
        </authorList>
    </citation>
    <scope>NUCLEOTIDE SEQUENCE [LARGE SCALE GENOMIC DNA]</scope>
    <source>
        <strain evidence="1 2">KCTC 22104</strain>
    </source>
</reference>
<evidence type="ECO:0000313" key="1">
    <source>
        <dbReference type="EMBL" id="REC69188.1"/>
    </source>
</evidence>
<gene>
    <name evidence="1" type="ORF">DRF58_12635</name>
</gene>
<name>A0A3D9CU77_9FLAO</name>
<accession>A0A3D9CU77</accession>
<evidence type="ECO:0000313" key="2">
    <source>
        <dbReference type="Proteomes" id="UP000256326"/>
    </source>
</evidence>
<protein>
    <submittedName>
        <fullName evidence="1">Uncharacterized protein</fullName>
    </submittedName>
</protein>
<proteinExistence type="predicted"/>
<comment type="caution">
    <text evidence="1">The sequence shown here is derived from an EMBL/GenBank/DDBJ whole genome shotgun (WGS) entry which is preliminary data.</text>
</comment>
<sequence>MGFFFSPTLKGGKIPPKLNKITAFNYKICIQPSFDCSFEIEIKCNQLLRLNTSTAIFFLGMTKIVLKINK</sequence>
<dbReference type="EMBL" id="QNUG01000028">
    <property type="protein sequence ID" value="REC69188.1"/>
    <property type="molecule type" value="Genomic_DNA"/>
</dbReference>
<dbReference type="AlphaFoldDB" id="A0A3D9CU77"/>
<dbReference type="Proteomes" id="UP000256326">
    <property type="component" value="Unassembled WGS sequence"/>
</dbReference>
<keyword evidence="2" id="KW-1185">Reference proteome</keyword>
<organism evidence="1 2">
    <name type="scientific">Epilithonimonas hispanica</name>
    <dbReference type="NCBI Taxonomy" id="358687"/>
    <lineage>
        <taxon>Bacteria</taxon>
        <taxon>Pseudomonadati</taxon>
        <taxon>Bacteroidota</taxon>
        <taxon>Flavobacteriia</taxon>
        <taxon>Flavobacteriales</taxon>
        <taxon>Weeksellaceae</taxon>
        <taxon>Chryseobacterium group</taxon>
        <taxon>Epilithonimonas</taxon>
    </lineage>
</organism>